<dbReference type="CDD" id="cd17102">
    <property type="entry name" value="FERM_F1_FRMD3"/>
    <property type="match status" value="1"/>
</dbReference>
<dbReference type="FunCoup" id="A0A7M7N8Z8">
    <property type="interactions" value="489"/>
</dbReference>
<dbReference type="InterPro" id="IPR018980">
    <property type="entry name" value="FERM_PH-like_C"/>
</dbReference>
<dbReference type="Gene3D" id="2.30.29.30">
    <property type="entry name" value="Pleckstrin-homology domain (PH domain)/Phosphotyrosine-binding domain (PTB)"/>
    <property type="match status" value="1"/>
</dbReference>
<feature type="domain" description="FERM" evidence="3">
    <location>
        <begin position="12"/>
        <end position="295"/>
    </location>
</feature>
<dbReference type="Gene3D" id="1.20.80.10">
    <property type="match status" value="1"/>
</dbReference>
<keyword evidence="5" id="KW-1185">Reference proteome</keyword>
<dbReference type="InterPro" id="IPR000299">
    <property type="entry name" value="FERM_domain"/>
</dbReference>
<dbReference type="Pfam" id="PF00373">
    <property type="entry name" value="FERM_M"/>
    <property type="match status" value="1"/>
</dbReference>
<dbReference type="InParanoid" id="A0A7M7N8Z8"/>
<sequence>MSSYSFGTEHRFHCIIKLLDEQVDSINVEFQRDSKGQFLLDQACDALRLAEREYFGLRYVDQHKQRHWLDCKKNALKQLKGTGPPYRVVFRVKFYPVDPYSLKEEITRFQLFQQLKRDLLHGRIVCSFQEEALLGACIVQSNLEDYNPEEHLPGYVSYFTMFPKQSEKLQIRIEELHQSDLGGMTPPQAEFKFIETAHKLDTYGVDPHLVRDMYGTQLYLGLTLRGVLLFRGSMLAETFKWDTIRKFSQDGRALIIHAVFNEKKVNHRYFLSTDAAAEHLWKCAIENQGFYQSRVTKGLKRTNSFLRRNRFSFSGTTQKEALEHSTHLERKEPTVARSPPLIRPRRSLQINSLRPISDASTFEGFSTHLANQNHSTPQRDSDNYLPMFTLATSDGEDETSSTDTQPPAVAAPISLTTVDGHARDPLPDVVEEEEVMAEERNGGVCESKAPSTSPAAFQMESNHHMESILAEATEALAKSSANPKDSDAPLANTYSLILLILLTLITSILIVFVLFETDLPIVQPLQDLWLVEEVRYVLYEPSKAWTANRWHDFTDTFIAPASQYVTRQVDTIMTRFKN</sequence>
<dbReference type="Proteomes" id="UP000007110">
    <property type="component" value="Unassembled WGS sequence"/>
</dbReference>
<keyword evidence="2" id="KW-1133">Transmembrane helix</keyword>
<keyword evidence="2" id="KW-0812">Transmembrane</keyword>
<reference evidence="4" key="2">
    <citation type="submission" date="2021-01" db="UniProtKB">
        <authorList>
            <consortium name="EnsemblMetazoa"/>
        </authorList>
    </citation>
    <scope>IDENTIFICATION</scope>
</reference>
<name>A0A7M7N8Z8_STRPU</name>
<proteinExistence type="predicted"/>
<feature type="compositionally biased region" description="Basic and acidic residues" evidence="1">
    <location>
        <begin position="320"/>
        <end position="334"/>
    </location>
</feature>
<dbReference type="GeneID" id="765141"/>
<dbReference type="SUPFAM" id="SSF50729">
    <property type="entry name" value="PH domain-like"/>
    <property type="match status" value="1"/>
</dbReference>
<dbReference type="SMART" id="SM01196">
    <property type="entry name" value="FERM_C"/>
    <property type="match status" value="1"/>
</dbReference>
<dbReference type="CDD" id="cd14473">
    <property type="entry name" value="FERM_B-lobe"/>
    <property type="match status" value="1"/>
</dbReference>
<dbReference type="InterPro" id="IPR018979">
    <property type="entry name" value="FERM_N"/>
</dbReference>
<dbReference type="OrthoDB" id="6266673at2759"/>
<dbReference type="InterPro" id="IPR019749">
    <property type="entry name" value="Band_41_domain"/>
</dbReference>
<dbReference type="InterPro" id="IPR019748">
    <property type="entry name" value="FERM_central"/>
</dbReference>
<dbReference type="AlphaFoldDB" id="A0A7M7N8Z8"/>
<dbReference type="FunFam" id="1.20.80.10:FF:000006">
    <property type="entry name" value="FERM domain-containing protein 5 isoform X1"/>
    <property type="match status" value="1"/>
</dbReference>
<feature type="transmembrane region" description="Helical" evidence="2">
    <location>
        <begin position="494"/>
        <end position="515"/>
    </location>
</feature>
<dbReference type="GO" id="GO:0031032">
    <property type="term" value="P:actomyosin structure organization"/>
    <property type="evidence" value="ECO:0000318"/>
    <property type="project" value="GO_Central"/>
</dbReference>
<protein>
    <recommendedName>
        <fullName evidence="3">FERM domain-containing protein</fullName>
    </recommendedName>
</protein>
<evidence type="ECO:0000256" key="1">
    <source>
        <dbReference type="SAM" id="MobiDB-lite"/>
    </source>
</evidence>
<dbReference type="KEGG" id="spu:765141"/>
<dbReference type="InterPro" id="IPR014352">
    <property type="entry name" value="FERM/acyl-CoA-bd_prot_sf"/>
</dbReference>
<keyword evidence="2" id="KW-0472">Membrane</keyword>
<evidence type="ECO:0000313" key="5">
    <source>
        <dbReference type="Proteomes" id="UP000007110"/>
    </source>
</evidence>
<dbReference type="Pfam" id="PF09379">
    <property type="entry name" value="FERM_N"/>
    <property type="match status" value="1"/>
</dbReference>
<dbReference type="GO" id="GO:0005856">
    <property type="term" value="C:cytoskeleton"/>
    <property type="evidence" value="ECO:0000318"/>
    <property type="project" value="GO_Central"/>
</dbReference>
<evidence type="ECO:0000256" key="2">
    <source>
        <dbReference type="SAM" id="Phobius"/>
    </source>
</evidence>
<dbReference type="Pfam" id="PF09380">
    <property type="entry name" value="FERM_C"/>
    <property type="match status" value="1"/>
</dbReference>
<accession>A0A7M7N8Z8</accession>
<reference evidence="5" key="1">
    <citation type="submission" date="2015-02" db="EMBL/GenBank/DDBJ databases">
        <title>Genome sequencing for Strongylocentrotus purpuratus.</title>
        <authorList>
            <person name="Murali S."/>
            <person name="Liu Y."/>
            <person name="Vee V."/>
            <person name="English A."/>
            <person name="Wang M."/>
            <person name="Skinner E."/>
            <person name="Han Y."/>
            <person name="Muzny D.M."/>
            <person name="Worley K.C."/>
            <person name="Gibbs R.A."/>
        </authorList>
    </citation>
    <scope>NUCLEOTIDE SEQUENCE</scope>
</reference>
<dbReference type="SUPFAM" id="SSF54236">
    <property type="entry name" value="Ubiquitin-like"/>
    <property type="match status" value="1"/>
</dbReference>
<dbReference type="InterPro" id="IPR011993">
    <property type="entry name" value="PH-like_dom_sf"/>
</dbReference>
<dbReference type="InterPro" id="IPR035963">
    <property type="entry name" value="FERM_2"/>
</dbReference>
<dbReference type="InterPro" id="IPR029071">
    <property type="entry name" value="Ubiquitin-like_domsf"/>
</dbReference>
<dbReference type="OMA" id="XNEVTKL"/>
<dbReference type="SMART" id="SM00295">
    <property type="entry name" value="B41"/>
    <property type="match status" value="1"/>
</dbReference>
<organism evidence="4 5">
    <name type="scientific">Strongylocentrotus purpuratus</name>
    <name type="common">Purple sea urchin</name>
    <dbReference type="NCBI Taxonomy" id="7668"/>
    <lineage>
        <taxon>Eukaryota</taxon>
        <taxon>Metazoa</taxon>
        <taxon>Echinodermata</taxon>
        <taxon>Eleutherozoa</taxon>
        <taxon>Echinozoa</taxon>
        <taxon>Echinoidea</taxon>
        <taxon>Euechinoidea</taxon>
        <taxon>Echinacea</taxon>
        <taxon>Camarodonta</taxon>
        <taxon>Echinidea</taxon>
        <taxon>Strongylocentrotidae</taxon>
        <taxon>Strongylocentrotus</taxon>
    </lineage>
</organism>
<feature type="region of interest" description="Disordered" evidence="1">
    <location>
        <begin position="316"/>
        <end position="336"/>
    </location>
</feature>
<dbReference type="SUPFAM" id="SSF47031">
    <property type="entry name" value="Second domain of FERM"/>
    <property type="match status" value="1"/>
</dbReference>
<dbReference type="PANTHER" id="PTHR23280:SF32">
    <property type="entry name" value="FI22325P1"/>
    <property type="match status" value="1"/>
</dbReference>
<dbReference type="EnsemblMetazoa" id="XM_030977226">
    <property type="protein sequence ID" value="XP_030833086"/>
    <property type="gene ID" value="LOC765141"/>
</dbReference>
<dbReference type="PRINTS" id="PR00935">
    <property type="entry name" value="BAND41"/>
</dbReference>
<dbReference type="PANTHER" id="PTHR23280">
    <property type="entry name" value="4.1 G PROTEIN"/>
    <property type="match status" value="1"/>
</dbReference>
<evidence type="ECO:0000259" key="3">
    <source>
        <dbReference type="PROSITE" id="PS50057"/>
    </source>
</evidence>
<evidence type="ECO:0000313" key="4">
    <source>
        <dbReference type="EnsemblMetazoa" id="XP_030833086"/>
    </source>
</evidence>
<dbReference type="FunFam" id="3.10.20.90:FF:000039">
    <property type="entry name" value="Tyrosine-protein phosphatase non-receptor type"/>
    <property type="match status" value="1"/>
</dbReference>
<dbReference type="PROSITE" id="PS50057">
    <property type="entry name" value="FERM_3"/>
    <property type="match status" value="1"/>
</dbReference>
<dbReference type="RefSeq" id="XP_030833086.1">
    <property type="nucleotide sequence ID" value="XM_030977226.1"/>
</dbReference>
<dbReference type="Gene3D" id="3.10.20.90">
    <property type="entry name" value="Phosphatidylinositol 3-kinase Catalytic Subunit, Chain A, domain 1"/>
    <property type="match status" value="1"/>
</dbReference>